<feature type="domain" description="HD/PDEase" evidence="1">
    <location>
        <begin position="46"/>
        <end position="199"/>
    </location>
</feature>
<dbReference type="Gene3D" id="1.10.3210.10">
    <property type="entry name" value="Hypothetical protein af1432"/>
    <property type="match status" value="1"/>
</dbReference>
<reference evidence="2 3" key="1">
    <citation type="submission" date="2018-05" db="EMBL/GenBank/DDBJ databases">
        <title>Complete Genome Sequences of Extremely Thermoacidophilic, Metal-Mobilizing Type-Strain Members of the Archaeal Family Sulfolobaceae: Acidianus brierleyi DSM-1651T, Acidianus sulfidivorans DSM-18786T, Metallosphaera hakonensis DSM-7519T, and Metallosphaera prunae DSM-10039T.</title>
        <authorList>
            <person name="Counts J.A."/>
            <person name="Kelly R.M."/>
        </authorList>
    </citation>
    <scope>NUCLEOTIDE SEQUENCE [LARGE SCALE GENOMIC DNA]</scope>
    <source>
        <strain evidence="2 3">HO1-1</strain>
    </source>
</reference>
<dbReference type="SMART" id="SM00471">
    <property type="entry name" value="HDc"/>
    <property type="match status" value="1"/>
</dbReference>
<proteinExistence type="predicted"/>
<dbReference type="Pfam" id="PF01966">
    <property type="entry name" value="HD"/>
    <property type="match status" value="1"/>
</dbReference>
<accession>A0A2U9IXF6</accession>
<dbReference type="OrthoDB" id="8895at2157"/>
<dbReference type="GO" id="GO:0008832">
    <property type="term" value="F:dGTPase activity"/>
    <property type="evidence" value="ECO:0007669"/>
    <property type="project" value="TreeGrafter"/>
</dbReference>
<dbReference type="AlphaFoldDB" id="A0A2U9IXF6"/>
<dbReference type="Proteomes" id="UP000247586">
    <property type="component" value="Chromosome"/>
</dbReference>
<dbReference type="RefSeq" id="WP_110369833.1">
    <property type="nucleotide sequence ID" value="NZ_CP029287.2"/>
</dbReference>
<dbReference type="InterPro" id="IPR003607">
    <property type="entry name" value="HD/PDEase_dom"/>
</dbReference>
<dbReference type="InterPro" id="IPR050135">
    <property type="entry name" value="dGTPase-like"/>
</dbReference>
<keyword evidence="3" id="KW-1185">Reference proteome</keyword>
<evidence type="ECO:0000313" key="3">
    <source>
        <dbReference type="Proteomes" id="UP000247586"/>
    </source>
</evidence>
<dbReference type="GeneID" id="36835848"/>
<dbReference type="PANTHER" id="PTHR11373:SF4">
    <property type="entry name" value="DEOXYNUCLEOSIDE TRIPHOSPHATE TRIPHOSPHOHYDROLASE SAMHD1"/>
    <property type="match status" value="1"/>
</dbReference>
<dbReference type="SUPFAM" id="SSF109604">
    <property type="entry name" value="HD-domain/PDEase-like"/>
    <property type="match status" value="1"/>
</dbReference>
<reference evidence="3" key="2">
    <citation type="submission" date="2020-03" db="EMBL/GenBank/DDBJ databases">
        <title>Complete Genome Sequences of Extremely Thermoacidophilic, Metal-Mobilizing Type-Strain Members of the Archaeal Family Sulfolobaceae: Acidianus brierleyi DSM-1651T, Acidianus sulfidivorans DSM-18786T, Metallosphaera hakonensis DSM-7519T, and Metallosphaera prunae DSM-10039T.</title>
        <authorList>
            <person name="Counts J.A."/>
            <person name="Kelly R.M."/>
        </authorList>
    </citation>
    <scope>NUCLEOTIDE SEQUENCE [LARGE SCALE GENOMIC DNA]</scope>
    <source>
        <strain evidence="3">HO1-1</strain>
    </source>
</reference>
<dbReference type="EMBL" id="CP029287">
    <property type="protein sequence ID" value="AWS00697.1"/>
    <property type="molecule type" value="Genomic_DNA"/>
</dbReference>
<dbReference type="STRING" id="1293036.GCA_001315825_01395"/>
<reference evidence="3" key="3">
    <citation type="submission" date="2020-03" db="EMBL/GenBank/DDBJ databases">
        <title>Sequencing and Assembly of Multiple Reported Metal-Biooxidizing Members of the Extremely Thermoacidophilic Archaeal Family Sulfolobaceae.</title>
        <authorList>
            <person name="Counts J.A."/>
            <person name="Kelly R.M."/>
        </authorList>
    </citation>
    <scope>NUCLEOTIDE SEQUENCE [LARGE SCALE GENOMIC DNA]</scope>
    <source>
        <strain evidence="3">HO1-1</strain>
    </source>
</reference>
<dbReference type="InterPro" id="IPR045509">
    <property type="entry name" value="HD_assoc_2"/>
</dbReference>
<name>A0A2U9IXF6_9CREN</name>
<sequence>MKLIRDPIHGYIEVPDKLLRIVSSPLFQRLRYIKQTALAYMVYPGMNHTRFEHSLGVMYLSMEFFKYIKANSSLDFPLPEHEFIELIGATAMLHDIGHLPFSHTFENALFVAKRVYGLNVFEKDKKTHVILGTKLIEEGFSSELERSFKDLGDPVKFISRVLMETPSNSEEKLANLIISNFIDADRSDYLLRDSYYAGVGYGRFDIERLKRFLLFENGMLTVMNKALPIVEQFLLARMYMFQNVYFHNVVGLYNAILSQAIAHLLRDGYISVPETPEEFLYFVDNIIFSNLLKVRKELTNALMYRQGFKRIKIDPSIECIRFLDSMRDEIYEDMRVSDGLFVYHEFNDVPYREEKDEAVYILSPHGVERLKQVSPLIRSLSEIRKVVFGYHEGAEKLGRKYERILSDCESGKEDA</sequence>
<gene>
    <name evidence="2" type="ORF">DFR87_10860</name>
</gene>
<dbReference type="CDD" id="cd00077">
    <property type="entry name" value="HDc"/>
    <property type="match status" value="1"/>
</dbReference>
<dbReference type="Pfam" id="PF19276">
    <property type="entry name" value="HD_assoc_2"/>
    <property type="match status" value="1"/>
</dbReference>
<protein>
    <submittedName>
        <fullName evidence="2">Phosphohydrolase</fullName>
    </submittedName>
</protein>
<dbReference type="InterPro" id="IPR006674">
    <property type="entry name" value="HD_domain"/>
</dbReference>
<organism evidence="2 3">
    <name type="scientific">Metallosphaera hakonensis JCM 8857 = DSM 7519</name>
    <dbReference type="NCBI Taxonomy" id="1293036"/>
    <lineage>
        <taxon>Archaea</taxon>
        <taxon>Thermoproteota</taxon>
        <taxon>Thermoprotei</taxon>
        <taxon>Sulfolobales</taxon>
        <taxon>Sulfolobaceae</taxon>
        <taxon>Metallosphaera</taxon>
    </lineage>
</organism>
<evidence type="ECO:0000313" key="2">
    <source>
        <dbReference type="EMBL" id="AWS00697.1"/>
    </source>
</evidence>
<dbReference type="GO" id="GO:0006203">
    <property type="term" value="P:dGTP catabolic process"/>
    <property type="evidence" value="ECO:0007669"/>
    <property type="project" value="TreeGrafter"/>
</dbReference>
<dbReference type="PANTHER" id="PTHR11373">
    <property type="entry name" value="DEOXYNUCLEOSIDE TRIPHOSPHATE TRIPHOSPHOHYDROLASE"/>
    <property type="match status" value="1"/>
</dbReference>
<keyword evidence="2" id="KW-0378">Hydrolase</keyword>
<dbReference type="KEGG" id="mhk:DFR87_10860"/>
<evidence type="ECO:0000259" key="1">
    <source>
        <dbReference type="SMART" id="SM00471"/>
    </source>
</evidence>